<dbReference type="EMBL" id="UINC01110891">
    <property type="protein sequence ID" value="SVC78700.1"/>
    <property type="molecule type" value="Genomic_DNA"/>
</dbReference>
<dbReference type="SUPFAM" id="SSF82185">
    <property type="entry name" value="Histone H3 K4-specific methyltransferase SET7/9 N-terminal domain"/>
    <property type="match status" value="1"/>
</dbReference>
<accession>A0A382Q113</accession>
<dbReference type="Gene3D" id="2.20.110.10">
    <property type="entry name" value="Histone H3 K4-specific methyltransferase SET7/9 N-terminal domain"/>
    <property type="match status" value="1"/>
</dbReference>
<sequence length="107" mass="12601">MPDSRHHIFTPRCVRLVRFADLELRDVVGTVQIMPTSRDFFDCLSYFQNERTAYTGRAQAVDLRGRVTAEGFFREGRPEGHWTRWYDNGQKREEFFITNGECAQAQH</sequence>
<organism evidence="1">
    <name type="scientific">marine metagenome</name>
    <dbReference type="NCBI Taxonomy" id="408172"/>
    <lineage>
        <taxon>unclassified sequences</taxon>
        <taxon>metagenomes</taxon>
        <taxon>ecological metagenomes</taxon>
    </lineage>
</organism>
<proteinExistence type="predicted"/>
<protein>
    <recommendedName>
        <fullName evidence="2">MORN repeat-containing protein</fullName>
    </recommendedName>
</protein>
<reference evidence="1" key="1">
    <citation type="submission" date="2018-05" db="EMBL/GenBank/DDBJ databases">
        <authorList>
            <person name="Lanie J.A."/>
            <person name="Ng W.-L."/>
            <person name="Kazmierczak K.M."/>
            <person name="Andrzejewski T.M."/>
            <person name="Davidsen T.M."/>
            <person name="Wayne K.J."/>
            <person name="Tettelin H."/>
            <person name="Glass J.I."/>
            <person name="Rusch D."/>
            <person name="Podicherti R."/>
            <person name="Tsui H.-C.T."/>
            <person name="Winkler M.E."/>
        </authorList>
    </citation>
    <scope>NUCLEOTIDE SEQUENCE</scope>
</reference>
<name>A0A382Q113_9ZZZZ</name>
<feature type="non-terminal residue" evidence="1">
    <location>
        <position position="107"/>
    </location>
</feature>
<evidence type="ECO:0000313" key="1">
    <source>
        <dbReference type="EMBL" id="SVC78700.1"/>
    </source>
</evidence>
<dbReference type="AlphaFoldDB" id="A0A382Q113"/>
<evidence type="ECO:0008006" key="2">
    <source>
        <dbReference type="Google" id="ProtNLM"/>
    </source>
</evidence>
<gene>
    <name evidence="1" type="ORF">METZ01_LOCUS331554</name>
</gene>